<dbReference type="Pfam" id="PF04509">
    <property type="entry name" value="CheC"/>
    <property type="match status" value="1"/>
</dbReference>
<gene>
    <name evidence="3" type="ORF">X802_00460</name>
</gene>
<dbReference type="InterPro" id="IPR007597">
    <property type="entry name" value="CheC"/>
</dbReference>
<dbReference type="AlphaFoldDB" id="A0A0X1KHU3"/>
<dbReference type="EMBL" id="CP007140">
    <property type="protein sequence ID" value="AJC70835.1"/>
    <property type="molecule type" value="Genomic_DNA"/>
</dbReference>
<organism evidence="3 4">
    <name type="scientific">Thermococcus guaymasensis DSM 11113</name>
    <dbReference type="NCBI Taxonomy" id="1432656"/>
    <lineage>
        <taxon>Archaea</taxon>
        <taxon>Methanobacteriati</taxon>
        <taxon>Methanobacteriota</taxon>
        <taxon>Thermococci</taxon>
        <taxon>Thermococcales</taxon>
        <taxon>Thermococcaceae</taxon>
        <taxon>Thermococcus</taxon>
    </lineage>
</organism>
<accession>A0A0X1KHU3</accession>
<dbReference type="GeneID" id="27134136"/>
<dbReference type="PATRIC" id="fig|1432656.3.peg.89"/>
<sequence>MRRINLVRKLIKMSLEESLMRVDPTGKIKLSEFSVVSPSDLIIQGLLEGFHLVGFAIGDCPELIIAFDFEDSSSVIARLLKLNKIETLEAYNIEEFVDSLLREMGNVIAGQFASWLSNFLGEDLLPSPPFSIKTVTQLERILSHLDGGMGVPVFVGVVDGGMEGKMKVYIIPSLDFIKKIEGDPSIRRRLSNKNSHFRRRREYVR</sequence>
<dbReference type="STRING" id="1432656.X802_00460"/>
<feature type="domain" description="CheC-like protein" evidence="2">
    <location>
        <begin position="97"/>
        <end position="130"/>
    </location>
</feature>
<evidence type="ECO:0000313" key="4">
    <source>
        <dbReference type="Proteomes" id="UP000062043"/>
    </source>
</evidence>
<keyword evidence="1" id="KW-0145">Chemotaxis</keyword>
<dbReference type="Proteomes" id="UP000062043">
    <property type="component" value="Chromosome"/>
</dbReference>
<dbReference type="KEGG" id="tgy:X802_00460"/>
<proteinExistence type="predicted"/>
<dbReference type="InterPro" id="IPR028976">
    <property type="entry name" value="CheC-like_sf"/>
</dbReference>
<protein>
    <submittedName>
        <fullName evidence="3">Chemotaxis protein CheC</fullName>
    </submittedName>
</protein>
<dbReference type="Gene3D" id="3.40.1550.10">
    <property type="entry name" value="CheC-like"/>
    <property type="match status" value="1"/>
</dbReference>
<reference evidence="3 4" key="1">
    <citation type="submission" date="2014-01" db="EMBL/GenBank/DDBJ databases">
        <title>Genome sequencing of Thermococcus guaymasensis.</title>
        <authorList>
            <person name="Zhang X."/>
            <person name="Alvare G."/>
            <person name="Fristensky B."/>
            <person name="Chen L."/>
            <person name="Suen T."/>
            <person name="Chen Q."/>
            <person name="Ma K."/>
        </authorList>
    </citation>
    <scope>NUCLEOTIDE SEQUENCE [LARGE SCALE GENOMIC DNA]</scope>
    <source>
        <strain evidence="3 4">DSM 11113</strain>
    </source>
</reference>
<keyword evidence="4" id="KW-1185">Reference proteome</keyword>
<evidence type="ECO:0000313" key="3">
    <source>
        <dbReference type="EMBL" id="AJC70835.1"/>
    </source>
</evidence>
<evidence type="ECO:0000256" key="1">
    <source>
        <dbReference type="ARBA" id="ARBA00022500"/>
    </source>
</evidence>
<dbReference type="SUPFAM" id="SSF103039">
    <property type="entry name" value="CheC-like"/>
    <property type="match status" value="1"/>
</dbReference>
<dbReference type="RefSeq" id="WP_062370035.1">
    <property type="nucleotide sequence ID" value="NZ_CP007140.1"/>
</dbReference>
<dbReference type="OrthoDB" id="100586at2157"/>
<dbReference type="GO" id="GO:0016787">
    <property type="term" value="F:hydrolase activity"/>
    <property type="evidence" value="ECO:0007669"/>
    <property type="project" value="InterPro"/>
</dbReference>
<dbReference type="GO" id="GO:0006935">
    <property type="term" value="P:chemotaxis"/>
    <property type="evidence" value="ECO:0007669"/>
    <property type="project" value="UniProtKB-KW"/>
</dbReference>
<evidence type="ECO:0000259" key="2">
    <source>
        <dbReference type="Pfam" id="PF04509"/>
    </source>
</evidence>
<name>A0A0X1KHU3_9EURY</name>